<dbReference type="InterPro" id="IPR052974">
    <property type="entry name" value="GH79_Enzymes"/>
</dbReference>
<gene>
    <name evidence="3" type="ORF">INT43_002857</name>
</gene>
<evidence type="ECO:0000313" key="4">
    <source>
        <dbReference type="Proteomes" id="UP000654370"/>
    </source>
</evidence>
<evidence type="ECO:0000313" key="3">
    <source>
        <dbReference type="EMBL" id="KAG2186419.1"/>
    </source>
</evidence>
<dbReference type="Gene3D" id="3.20.20.80">
    <property type="entry name" value="Glycosidases"/>
    <property type="match status" value="1"/>
</dbReference>
<accession>A0A8H7Q4M3</accession>
<protein>
    <recommendedName>
        <fullName evidence="2">Beta-glucuronidase C-terminal domain-containing protein</fullName>
    </recommendedName>
</protein>
<keyword evidence="4" id="KW-1185">Reference proteome</keyword>
<dbReference type="EMBL" id="JAEPQZ010000001">
    <property type="protein sequence ID" value="KAG2186419.1"/>
    <property type="molecule type" value="Genomic_DNA"/>
</dbReference>
<proteinExistence type="predicted"/>
<dbReference type="Gene3D" id="2.60.40.1180">
    <property type="entry name" value="Golgi alpha-mannosidase II"/>
    <property type="match status" value="1"/>
</dbReference>
<feature type="domain" description="Beta-glucuronidase C-terminal" evidence="2">
    <location>
        <begin position="404"/>
        <end position="499"/>
    </location>
</feature>
<dbReference type="AlphaFoldDB" id="A0A8H7Q4M3"/>
<keyword evidence="1" id="KW-0732">Signal</keyword>
<dbReference type="OrthoDB" id="2796951at2759"/>
<dbReference type="InterPro" id="IPR017853">
    <property type="entry name" value="GH"/>
</dbReference>
<dbReference type="InterPro" id="IPR013780">
    <property type="entry name" value="Glyco_hydro_b"/>
</dbReference>
<evidence type="ECO:0000259" key="2">
    <source>
        <dbReference type="Pfam" id="PF16862"/>
    </source>
</evidence>
<feature type="signal peptide" evidence="1">
    <location>
        <begin position="1"/>
        <end position="20"/>
    </location>
</feature>
<organism evidence="3 4">
    <name type="scientific">Mortierella isabellina</name>
    <name type="common">Filamentous fungus</name>
    <name type="synonym">Umbelopsis isabellina</name>
    <dbReference type="NCBI Taxonomy" id="91625"/>
    <lineage>
        <taxon>Eukaryota</taxon>
        <taxon>Fungi</taxon>
        <taxon>Fungi incertae sedis</taxon>
        <taxon>Mucoromycota</taxon>
        <taxon>Mucoromycotina</taxon>
        <taxon>Umbelopsidomycetes</taxon>
        <taxon>Umbelopsidales</taxon>
        <taxon>Umbelopsidaceae</taxon>
        <taxon>Umbelopsis</taxon>
    </lineage>
</organism>
<name>A0A8H7Q4M3_MORIS</name>
<comment type="caution">
    <text evidence="3">The sequence shown here is derived from an EMBL/GenBank/DDBJ whole genome shotgun (WGS) entry which is preliminary data.</text>
</comment>
<feature type="chain" id="PRO_5034378793" description="Beta-glucuronidase C-terminal domain-containing protein" evidence="1">
    <location>
        <begin position="21"/>
        <end position="576"/>
    </location>
</feature>
<dbReference type="InterPro" id="IPR031728">
    <property type="entry name" value="GlcAase_C"/>
</dbReference>
<reference evidence="3" key="1">
    <citation type="submission" date="2020-12" db="EMBL/GenBank/DDBJ databases">
        <title>Metabolic potential, ecology and presence of endohyphal bacteria is reflected in genomic diversity of Mucoromycotina.</title>
        <authorList>
            <person name="Muszewska A."/>
            <person name="Okrasinska A."/>
            <person name="Steczkiewicz K."/>
            <person name="Drgas O."/>
            <person name="Orlowska M."/>
            <person name="Perlinska-Lenart U."/>
            <person name="Aleksandrzak-Piekarczyk T."/>
            <person name="Szatraj K."/>
            <person name="Zielenkiewicz U."/>
            <person name="Pilsyk S."/>
            <person name="Malc E."/>
            <person name="Mieczkowski P."/>
            <person name="Kruszewska J.S."/>
            <person name="Biernat P."/>
            <person name="Pawlowska J."/>
        </authorList>
    </citation>
    <scope>NUCLEOTIDE SEQUENCE</scope>
    <source>
        <strain evidence="3">WA0000067209</strain>
    </source>
</reference>
<sequence>MKSLGLITSSLLLIAGGAFAQQQVVVTLPSKSENIKVPSNFHGLSLELTQMNDYFGMDPSHHDAGFMQLLRNIKDRTGSLMLRVGGNSQDTAFPDESIVGGIEKTTDQAVRVNSAATTFNVKVSSRVFDVMNSVSQVTGAKWMFGLNFEDPNNMDSAKVIGKQAVEKLGDNLFAMQIGNEPDLYAKHGIRAENWGIPQYVEEWSNWANSLHQEFGSSLKKNDIFTGAVVCCSWNISDVLHAGLLEHGNNMQLINSITVQKYSSNNCFGKAKGDYTDYLNHQWIVGIPKQLYSEAADIAKKTGKMLIMGETNTAACGGLPNVSDTYVSALWGVDWLMYLASLGFSSASLQIGGKKTLYNPMNNIDGVWHPAPIYYSSMLVTEAVGKDKDAQFENIDLASTTLSSYAVFHKEQFKYAVLLNTDIAQEASFKLQGGWAQVPSEVKIKRLVAPHYEERSNITWGGQTFNGATDGRLQGNLVIETVKCEADGCTIRLPPTSVAVVGVDIDAVEATSVTENPYVDAINGIGNNAGGGTNGSGGSGTASTDASAQSRASPVKSNIMAGSAVLGLISVAIVSYF</sequence>
<dbReference type="PANTHER" id="PTHR36183">
    <property type="entry name" value="BETA-GLUCURONIDASE"/>
    <property type="match status" value="1"/>
</dbReference>
<dbReference type="SUPFAM" id="SSF51445">
    <property type="entry name" value="(Trans)glycosidases"/>
    <property type="match status" value="1"/>
</dbReference>
<dbReference type="Pfam" id="PF16862">
    <property type="entry name" value="Glyco_hydro_79C"/>
    <property type="match status" value="1"/>
</dbReference>
<evidence type="ECO:0000256" key="1">
    <source>
        <dbReference type="SAM" id="SignalP"/>
    </source>
</evidence>
<dbReference type="Proteomes" id="UP000654370">
    <property type="component" value="Unassembled WGS sequence"/>
</dbReference>
<dbReference type="PANTHER" id="PTHR36183:SF2">
    <property type="entry name" value="BETA-GLUCURONIDASE C-TERMINAL DOMAIN-CONTAINING PROTEIN"/>
    <property type="match status" value="1"/>
</dbReference>